<protein>
    <submittedName>
        <fullName evidence="1">Uncharacterized protein</fullName>
    </submittedName>
</protein>
<proteinExistence type="predicted"/>
<dbReference type="EMBL" id="CM044706">
    <property type="protein sequence ID" value="KAI5658594.1"/>
    <property type="molecule type" value="Genomic_DNA"/>
</dbReference>
<evidence type="ECO:0000313" key="1">
    <source>
        <dbReference type="EMBL" id="KAI5658594.1"/>
    </source>
</evidence>
<organism evidence="1 2">
    <name type="scientific">Catharanthus roseus</name>
    <name type="common">Madagascar periwinkle</name>
    <name type="synonym">Vinca rosea</name>
    <dbReference type="NCBI Taxonomy" id="4058"/>
    <lineage>
        <taxon>Eukaryota</taxon>
        <taxon>Viridiplantae</taxon>
        <taxon>Streptophyta</taxon>
        <taxon>Embryophyta</taxon>
        <taxon>Tracheophyta</taxon>
        <taxon>Spermatophyta</taxon>
        <taxon>Magnoliopsida</taxon>
        <taxon>eudicotyledons</taxon>
        <taxon>Gunneridae</taxon>
        <taxon>Pentapetalae</taxon>
        <taxon>asterids</taxon>
        <taxon>lamiids</taxon>
        <taxon>Gentianales</taxon>
        <taxon>Apocynaceae</taxon>
        <taxon>Rauvolfioideae</taxon>
        <taxon>Vinceae</taxon>
        <taxon>Catharanthinae</taxon>
        <taxon>Catharanthus</taxon>
    </lineage>
</organism>
<reference evidence="2" key="1">
    <citation type="journal article" date="2023" name="Nat. Plants">
        <title>Single-cell RNA sequencing provides a high-resolution roadmap for understanding the multicellular compartmentation of specialized metabolism.</title>
        <authorList>
            <person name="Sun S."/>
            <person name="Shen X."/>
            <person name="Li Y."/>
            <person name="Li Y."/>
            <person name="Wang S."/>
            <person name="Li R."/>
            <person name="Zhang H."/>
            <person name="Shen G."/>
            <person name="Guo B."/>
            <person name="Wei J."/>
            <person name="Xu J."/>
            <person name="St-Pierre B."/>
            <person name="Chen S."/>
            <person name="Sun C."/>
        </authorList>
    </citation>
    <scope>NUCLEOTIDE SEQUENCE [LARGE SCALE GENOMIC DNA]</scope>
</reference>
<dbReference type="Proteomes" id="UP001060085">
    <property type="component" value="Linkage Group LG06"/>
</dbReference>
<gene>
    <name evidence="1" type="ORF">M9H77_27387</name>
</gene>
<accession>A0ACC0AD89</accession>
<name>A0ACC0AD89_CATRO</name>
<evidence type="ECO:0000313" key="2">
    <source>
        <dbReference type="Proteomes" id="UP001060085"/>
    </source>
</evidence>
<keyword evidence="2" id="KW-1185">Reference proteome</keyword>
<comment type="caution">
    <text evidence="1">The sequence shown here is derived from an EMBL/GenBank/DDBJ whole genome shotgun (WGS) entry which is preliminary data.</text>
</comment>
<sequence>METLELWIKEAVNQGQWKAVKTSKSGPIFLIYIDDLLSLGNQRINVHKSKLFLSRNTQATLGEALSRTFETPLTEDLGVYLGMPIVHGRKSHNLYKFIIAKVNGRLSGWKRKILSKEARTILIQSVTSTISHYVIQTSRLPKSITRPHLLNPHFMVGQA</sequence>